<comment type="similarity">
    <text evidence="1 3">Belongs to the bacterial flagellin family.</text>
</comment>
<evidence type="ECO:0000259" key="5">
    <source>
        <dbReference type="Pfam" id="PF00700"/>
    </source>
</evidence>
<protein>
    <recommendedName>
        <fullName evidence="3">Flagellin</fullName>
    </recommendedName>
</protein>
<dbReference type="Pfam" id="PF00669">
    <property type="entry name" value="Flagellin_N"/>
    <property type="match status" value="1"/>
</dbReference>
<comment type="function">
    <text evidence="3">Flagellin is the subunit protein which polymerizes to form the filaments of bacterial flagella.</text>
</comment>
<dbReference type="Proteomes" id="UP001292182">
    <property type="component" value="Unassembled WGS sequence"/>
</dbReference>
<feature type="domain" description="Flagellin N-terminal" evidence="4">
    <location>
        <begin position="4"/>
        <end position="140"/>
    </location>
</feature>
<evidence type="ECO:0000256" key="1">
    <source>
        <dbReference type="ARBA" id="ARBA00005709"/>
    </source>
</evidence>
<dbReference type="InterPro" id="IPR001029">
    <property type="entry name" value="Flagellin_N"/>
</dbReference>
<keyword evidence="2 3" id="KW-0975">Bacterial flagellum</keyword>
<dbReference type="Gene3D" id="6.10.10.10">
    <property type="entry name" value="Flagellar export chaperone, C-terminal domain"/>
    <property type="match status" value="1"/>
</dbReference>
<keyword evidence="6" id="KW-0969">Cilium</keyword>
<dbReference type="SUPFAM" id="SSF64518">
    <property type="entry name" value="Phase 1 flagellin"/>
    <property type="match status" value="1"/>
</dbReference>
<comment type="subcellular location">
    <subcellularLocation>
        <location evidence="3">Secreted</location>
    </subcellularLocation>
    <subcellularLocation>
        <location evidence="3">Bacterial flagellum</location>
    </subcellularLocation>
</comment>
<dbReference type="EMBL" id="JAOBTW010000022">
    <property type="protein sequence ID" value="MDZ7283685.1"/>
    <property type="molecule type" value="Genomic_DNA"/>
</dbReference>
<comment type="caution">
    <text evidence="6">The sequence shown here is derived from an EMBL/GenBank/DDBJ whole genome shotgun (WGS) entry which is preliminary data.</text>
</comment>
<feature type="domain" description="Flagellin C-terminal" evidence="5">
    <location>
        <begin position="211"/>
        <end position="295"/>
    </location>
</feature>
<evidence type="ECO:0000259" key="4">
    <source>
        <dbReference type="Pfam" id="PF00669"/>
    </source>
</evidence>
<dbReference type="PANTHER" id="PTHR42792">
    <property type="entry name" value="FLAGELLIN"/>
    <property type="match status" value="1"/>
</dbReference>
<keyword evidence="6" id="KW-0282">Flagellum</keyword>
<sequence>MTVIASNISALRATAASTSAERALSTSMQRLSTGNRINSAKDDAAGLAISDSMTAQIKGMSQGIRNANDGISLAQTAEGALNEVGNMLQRMRELKVQSSNGTYSSADKANITNEQTSLAAQIKSVITNTKFNGKTLFDSTAAASAVTIQTGATTSDTVAINLRDMTATYTPAAAGPPATAEAGSKLSAVVDFSAAATTAGDSAALKSDSLDNYDAAIADVSKIRAGLGAVQNRLQSAVNSATSNMTNLAEAKSRISDTDFSEETTALAKAQILSQASTAMLSQANQSQQGVLKLLG</sequence>
<keyword evidence="3" id="KW-0964">Secreted</keyword>
<dbReference type="PRINTS" id="PR00207">
    <property type="entry name" value="FLAGELLIN"/>
</dbReference>
<dbReference type="RefSeq" id="WP_322540181.1">
    <property type="nucleotide sequence ID" value="NZ_JAOBTW010000022.1"/>
</dbReference>
<evidence type="ECO:0000313" key="7">
    <source>
        <dbReference type="Proteomes" id="UP001292182"/>
    </source>
</evidence>
<evidence type="ECO:0000313" key="6">
    <source>
        <dbReference type="EMBL" id="MDZ7283685.1"/>
    </source>
</evidence>
<dbReference type="InterPro" id="IPR001492">
    <property type="entry name" value="Flagellin"/>
</dbReference>
<evidence type="ECO:0000256" key="3">
    <source>
        <dbReference type="RuleBase" id="RU362073"/>
    </source>
</evidence>
<dbReference type="InterPro" id="IPR046358">
    <property type="entry name" value="Flagellin_C"/>
</dbReference>
<gene>
    <name evidence="6" type="ORF">N4G62_16785</name>
</gene>
<keyword evidence="6" id="KW-0966">Cell projection</keyword>
<keyword evidence="7" id="KW-1185">Reference proteome</keyword>
<accession>A0ABU5LUT6</accession>
<reference evidence="7" key="1">
    <citation type="submission" date="2023-07" db="EMBL/GenBank/DDBJ databases">
        <title>Whole genome sequence analysis of rice epiphytic Sphingomonas sanguinis OsEp_Plm_15B2.</title>
        <authorList>
            <person name="Sahu K.P."/>
            <person name="Asharani P."/>
            <person name="Reddy B."/>
            <person name="Kumar A."/>
        </authorList>
    </citation>
    <scope>NUCLEOTIDE SEQUENCE [LARGE SCALE GENOMIC DNA]</scope>
    <source>
        <strain evidence="7">OsEp_Plm_15B2</strain>
    </source>
</reference>
<name>A0ABU5LUT6_9SPHN</name>
<dbReference type="Pfam" id="PF00700">
    <property type="entry name" value="Flagellin_C"/>
    <property type="match status" value="1"/>
</dbReference>
<proteinExistence type="inferred from homology"/>
<dbReference type="InterPro" id="IPR042187">
    <property type="entry name" value="Flagellin_C_sub2"/>
</dbReference>
<organism evidence="6 7">
    <name type="scientific">Sphingomonas sanguinis</name>
    <dbReference type="NCBI Taxonomy" id="33051"/>
    <lineage>
        <taxon>Bacteria</taxon>
        <taxon>Pseudomonadati</taxon>
        <taxon>Pseudomonadota</taxon>
        <taxon>Alphaproteobacteria</taxon>
        <taxon>Sphingomonadales</taxon>
        <taxon>Sphingomonadaceae</taxon>
        <taxon>Sphingomonas</taxon>
    </lineage>
</organism>
<dbReference type="Gene3D" id="1.20.1330.10">
    <property type="entry name" value="f41 fragment of flagellin, N-terminal domain"/>
    <property type="match status" value="1"/>
</dbReference>
<dbReference type="PANTHER" id="PTHR42792:SF2">
    <property type="entry name" value="FLAGELLIN"/>
    <property type="match status" value="1"/>
</dbReference>
<evidence type="ECO:0000256" key="2">
    <source>
        <dbReference type="ARBA" id="ARBA00023143"/>
    </source>
</evidence>